<proteinExistence type="predicted"/>
<dbReference type="HOGENOM" id="CLU_003703_5_1_1"/>
<dbReference type="EMBL" id="KL198039">
    <property type="protein sequence ID" value="KDQ14097.1"/>
    <property type="molecule type" value="Genomic_DNA"/>
</dbReference>
<dbReference type="Pfam" id="PF18758">
    <property type="entry name" value="KDZ"/>
    <property type="match status" value="1"/>
</dbReference>
<dbReference type="AlphaFoldDB" id="A0A067MQD0"/>
<keyword evidence="2" id="KW-1185">Reference proteome</keyword>
<evidence type="ECO:0000313" key="1">
    <source>
        <dbReference type="EMBL" id="KDQ14097.1"/>
    </source>
</evidence>
<dbReference type="Proteomes" id="UP000027195">
    <property type="component" value="Unassembled WGS sequence"/>
</dbReference>
<dbReference type="InParanoid" id="A0A067MQD0"/>
<gene>
    <name evidence="1" type="ORF">BOTBODRAFT_110556</name>
</gene>
<dbReference type="OrthoDB" id="3222357at2759"/>
<reference evidence="2" key="1">
    <citation type="journal article" date="2014" name="Proc. Natl. Acad. Sci. U.S.A.">
        <title>Extensive sampling of basidiomycete genomes demonstrates inadequacy of the white-rot/brown-rot paradigm for wood decay fungi.</title>
        <authorList>
            <person name="Riley R."/>
            <person name="Salamov A.A."/>
            <person name="Brown D.W."/>
            <person name="Nagy L.G."/>
            <person name="Floudas D."/>
            <person name="Held B.W."/>
            <person name="Levasseur A."/>
            <person name="Lombard V."/>
            <person name="Morin E."/>
            <person name="Otillar R."/>
            <person name="Lindquist E.A."/>
            <person name="Sun H."/>
            <person name="LaButti K.M."/>
            <person name="Schmutz J."/>
            <person name="Jabbour D."/>
            <person name="Luo H."/>
            <person name="Baker S.E."/>
            <person name="Pisabarro A.G."/>
            <person name="Walton J.D."/>
            <person name="Blanchette R.A."/>
            <person name="Henrissat B."/>
            <person name="Martin F."/>
            <person name="Cullen D."/>
            <person name="Hibbett D.S."/>
            <person name="Grigoriev I.V."/>
        </authorList>
    </citation>
    <scope>NUCLEOTIDE SEQUENCE [LARGE SCALE GENOMIC DNA]</scope>
    <source>
        <strain evidence="2">FD-172 SS1</strain>
    </source>
</reference>
<organism evidence="1 2">
    <name type="scientific">Botryobasidium botryosum (strain FD-172 SS1)</name>
    <dbReference type="NCBI Taxonomy" id="930990"/>
    <lineage>
        <taxon>Eukaryota</taxon>
        <taxon>Fungi</taxon>
        <taxon>Dikarya</taxon>
        <taxon>Basidiomycota</taxon>
        <taxon>Agaricomycotina</taxon>
        <taxon>Agaricomycetes</taxon>
        <taxon>Cantharellales</taxon>
        <taxon>Botryobasidiaceae</taxon>
        <taxon>Botryobasidium</taxon>
    </lineage>
</organism>
<name>A0A067MQD0_BOTB1</name>
<protein>
    <submittedName>
        <fullName evidence="1">Uncharacterized protein</fullName>
    </submittedName>
</protein>
<dbReference type="STRING" id="930990.A0A067MQD0"/>
<sequence length="148" mass="16794">MQKGKKFLHGDYALAGALKFAGSVPQVVHSYDMNCQYCRKIKAYLKACFPNLNISILKYVIPKWHTSTHRDECQFLHSLYYTPGVGNLDGEAPERNWSQLGPLSMSTREMNLAHRHKILEDHMNDINFSNLVAHGASADLLSYLMLVP</sequence>
<evidence type="ECO:0000313" key="2">
    <source>
        <dbReference type="Proteomes" id="UP000027195"/>
    </source>
</evidence>
<dbReference type="InterPro" id="IPR040521">
    <property type="entry name" value="KDZ"/>
</dbReference>
<accession>A0A067MQD0</accession>